<protein>
    <recommendedName>
        <fullName evidence="3">F-box domain-containing protein</fullName>
    </recommendedName>
</protein>
<dbReference type="Proteomes" id="UP000623467">
    <property type="component" value="Unassembled WGS sequence"/>
</dbReference>
<evidence type="ECO:0000313" key="1">
    <source>
        <dbReference type="EMBL" id="KAF7337395.1"/>
    </source>
</evidence>
<dbReference type="InterPro" id="IPR032675">
    <property type="entry name" value="LRR_dom_sf"/>
</dbReference>
<keyword evidence="2" id="KW-1185">Reference proteome</keyword>
<proteinExistence type="predicted"/>
<name>A0A8H6X9Y6_9AGAR</name>
<dbReference type="Gene3D" id="3.80.10.10">
    <property type="entry name" value="Ribonuclease Inhibitor"/>
    <property type="match status" value="1"/>
</dbReference>
<gene>
    <name evidence="1" type="ORF">MSAN_02265800</name>
</gene>
<evidence type="ECO:0000313" key="2">
    <source>
        <dbReference type="Proteomes" id="UP000623467"/>
    </source>
</evidence>
<evidence type="ECO:0008006" key="3">
    <source>
        <dbReference type="Google" id="ProtNLM"/>
    </source>
</evidence>
<dbReference type="OrthoDB" id="3056018at2759"/>
<accession>A0A8H6X9Y6</accession>
<sequence>MVHQKFVFRSAQAPGGKNGETHEFRRAPHQGPERIEMGSCYSSTTLTSLDIRSATLVIPPGLRWTLTALRNCSIKSLTLGRGVEGAAIWSTVLPLIASAGRSLTSLTLIEFDSGSISDTDILTFIARLPHLRHLSISSGRENRISESIRRLIPLRAVETLRAPPAFIEYFVRHPYPLPKITSICVLWVGIYDVDAFVTSLRTIIRNLDAQARAPRLIVSADTLMHSSFSLTHYQSAPGLHEFIDRVEELQITATPFFYGDIADVASWVALFCRVQRVELTVSNPDSFGVKRLLQAIQPTERLDGIWVNGKMYALVKEETRLIQASSPP</sequence>
<reference evidence="1" key="1">
    <citation type="submission" date="2020-05" db="EMBL/GenBank/DDBJ databases">
        <title>Mycena genomes resolve the evolution of fungal bioluminescence.</title>
        <authorList>
            <person name="Tsai I.J."/>
        </authorList>
    </citation>
    <scope>NUCLEOTIDE SEQUENCE</scope>
    <source>
        <strain evidence="1">160909Yilan</strain>
    </source>
</reference>
<dbReference type="AlphaFoldDB" id="A0A8H6X9Y6"/>
<comment type="caution">
    <text evidence="1">The sequence shown here is derived from an EMBL/GenBank/DDBJ whole genome shotgun (WGS) entry which is preliminary data.</text>
</comment>
<dbReference type="SUPFAM" id="SSF52047">
    <property type="entry name" value="RNI-like"/>
    <property type="match status" value="1"/>
</dbReference>
<organism evidence="1 2">
    <name type="scientific">Mycena sanguinolenta</name>
    <dbReference type="NCBI Taxonomy" id="230812"/>
    <lineage>
        <taxon>Eukaryota</taxon>
        <taxon>Fungi</taxon>
        <taxon>Dikarya</taxon>
        <taxon>Basidiomycota</taxon>
        <taxon>Agaricomycotina</taxon>
        <taxon>Agaricomycetes</taxon>
        <taxon>Agaricomycetidae</taxon>
        <taxon>Agaricales</taxon>
        <taxon>Marasmiineae</taxon>
        <taxon>Mycenaceae</taxon>
        <taxon>Mycena</taxon>
    </lineage>
</organism>
<dbReference type="EMBL" id="JACAZH010000034">
    <property type="protein sequence ID" value="KAF7337395.1"/>
    <property type="molecule type" value="Genomic_DNA"/>
</dbReference>